<dbReference type="Pfam" id="PF00440">
    <property type="entry name" value="TetR_N"/>
    <property type="match status" value="1"/>
</dbReference>
<evidence type="ECO:0000256" key="3">
    <source>
        <dbReference type="ARBA" id="ARBA00023163"/>
    </source>
</evidence>
<keyword evidence="1" id="KW-0805">Transcription regulation</keyword>
<dbReference type="Proteomes" id="UP001596509">
    <property type="component" value="Unassembled WGS sequence"/>
</dbReference>
<dbReference type="SUPFAM" id="SSF46689">
    <property type="entry name" value="Homeodomain-like"/>
    <property type="match status" value="1"/>
</dbReference>
<evidence type="ECO:0000256" key="4">
    <source>
        <dbReference type="PROSITE-ProRule" id="PRU00335"/>
    </source>
</evidence>
<evidence type="ECO:0000256" key="5">
    <source>
        <dbReference type="SAM" id="MobiDB-lite"/>
    </source>
</evidence>
<dbReference type="PANTHER" id="PTHR30055">
    <property type="entry name" value="HTH-TYPE TRANSCRIPTIONAL REGULATOR RUTR"/>
    <property type="match status" value="1"/>
</dbReference>
<evidence type="ECO:0000313" key="8">
    <source>
        <dbReference type="Proteomes" id="UP001596509"/>
    </source>
</evidence>
<feature type="domain" description="HTH tetR-type" evidence="6">
    <location>
        <begin position="86"/>
        <end position="146"/>
    </location>
</feature>
<gene>
    <name evidence="7" type="ORF">ACFQW9_21505</name>
</gene>
<organism evidence="7 8">
    <name type="scientific">Streptomyces caviscabies</name>
    <dbReference type="NCBI Taxonomy" id="90079"/>
    <lineage>
        <taxon>Bacteria</taxon>
        <taxon>Bacillati</taxon>
        <taxon>Actinomycetota</taxon>
        <taxon>Actinomycetes</taxon>
        <taxon>Kitasatosporales</taxon>
        <taxon>Streptomycetaceae</taxon>
        <taxon>Streptomyces</taxon>
    </lineage>
</organism>
<dbReference type="InterPro" id="IPR050109">
    <property type="entry name" value="HTH-type_TetR-like_transc_reg"/>
</dbReference>
<dbReference type="Pfam" id="PF02909">
    <property type="entry name" value="TetR_C_1"/>
    <property type="match status" value="1"/>
</dbReference>
<dbReference type="SUPFAM" id="SSF48498">
    <property type="entry name" value="Tetracyclin repressor-like, C-terminal domain"/>
    <property type="match status" value="1"/>
</dbReference>
<dbReference type="InterPro" id="IPR036271">
    <property type="entry name" value="Tet_transcr_reg_TetR-rel_C_sf"/>
</dbReference>
<keyword evidence="2 4" id="KW-0238">DNA-binding</keyword>
<feature type="region of interest" description="Disordered" evidence="5">
    <location>
        <begin position="1"/>
        <end position="87"/>
    </location>
</feature>
<evidence type="ECO:0000259" key="6">
    <source>
        <dbReference type="PROSITE" id="PS50977"/>
    </source>
</evidence>
<feature type="compositionally biased region" description="Low complexity" evidence="5">
    <location>
        <begin position="14"/>
        <end position="58"/>
    </location>
</feature>
<dbReference type="Gene3D" id="1.10.357.10">
    <property type="entry name" value="Tetracycline Repressor, domain 2"/>
    <property type="match status" value="1"/>
</dbReference>
<accession>A0ABW2ME80</accession>
<name>A0ABW2ME80_9ACTN</name>
<sequence length="312" mass="33617">MVSASGAEPKSAPDPDSASASAPDSGPAPDSTSAPAPASASVPAPDAASTSASASAADRASDTVRTSVWLDRRTPSRSRRAESPAGLDRTRITEASVRLLDADGLAKFSMRRLAAELDVTAMSLYWYVDTKDDLLELALDSVYAEIAPPREADDWRDRLRDLARSYRELLVRHIWISPLAGTFLNIGPNSMLFSYAVQDIVRATGLPLERQTGALSAVFQFVYGFGTVEGHFKARCDATGLTQDEYHQRAMGTIRAQPHMREIAAYSDDIMAARGGDTVEEMRERDFVFALDLLIAGIETMSARTGTGTPSP</sequence>
<protein>
    <submittedName>
        <fullName evidence="7">TetR/AcrR family transcriptional regulator C-terminal domain-containing protein</fullName>
    </submittedName>
</protein>
<dbReference type="InterPro" id="IPR009057">
    <property type="entry name" value="Homeodomain-like_sf"/>
</dbReference>
<keyword evidence="3" id="KW-0804">Transcription</keyword>
<evidence type="ECO:0000256" key="1">
    <source>
        <dbReference type="ARBA" id="ARBA00023015"/>
    </source>
</evidence>
<dbReference type="Gene3D" id="1.10.10.60">
    <property type="entry name" value="Homeodomain-like"/>
    <property type="match status" value="1"/>
</dbReference>
<dbReference type="PANTHER" id="PTHR30055:SF151">
    <property type="entry name" value="TRANSCRIPTIONAL REGULATORY PROTEIN"/>
    <property type="match status" value="1"/>
</dbReference>
<dbReference type="EMBL" id="JBHTCK010000006">
    <property type="protein sequence ID" value="MFC7353227.1"/>
    <property type="molecule type" value="Genomic_DNA"/>
</dbReference>
<dbReference type="RefSeq" id="WP_381040285.1">
    <property type="nucleotide sequence ID" value="NZ_JBHTCK010000006.1"/>
</dbReference>
<dbReference type="PROSITE" id="PS50977">
    <property type="entry name" value="HTH_TETR_2"/>
    <property type="match status" value="1"/>
</dbReference>
<feature type="compositionally biased region" description="Basic and acidic residues" evidence="5">
    <location>
        <begin position="70"/>
        <end position="87"/>
    </location>
</feature>
<feature type="DNA-binding region" description="H-T-H motif" evidence="4">
    <location>
        <begin position="109"/>
        <end position="128"/>
    </location>
</feature>
<dbReference type="InterPro" id="IPR001647">
    <property type="entry name" value="HTH_TetR"/>
</dbReference>
<comment type="caution">
    <text evidence="7">The sequence shown here is derived from an EMBL/GenBank/DDBJ whole genome shotgun (WGS) entry which is preliminary data.</text>
</comment>
<dbReference type="InterPro" id="IPR004111">
    <property type="entry name" value="Repressor_TetR_C"/>
</dbReference>
<proteinExistence type="predicted"/>
<evidence type="ECO:0000256" key="2">
    <source>
        <dbReference type="ARBA" id="ARBA00023125"/>
    </source>
</evidence>
<evidence type="ECO:0000313" key="7">
    <source>
        <dbReference type="EMBL" id="MFC7353227.1"/>
    </source>
</evidence>
<keyword evidence="8" id="KW-1185">Reference proteome</keyword>
<reference evidence="8" key="1">
    <citation type="journal article" date="2019" name="Int. J. Syst. Evol. Microbiol.">
        <title>The Global Catalogue of Microorganisms (GCM) 10K type strain sequencing project: providing services to taxonomists for standard genome sequencing and annotation.</title>
        <authorList>
            <consortium name="The Broad Institute Genomics Platform"/>
            <consortium name="The Broad Institute Genome Sequencing Center for Infectious Disease"/>
            <person name="Wu L."/>
            <person name="Ma J."/>
        </authorList>
    </citation>
    <scope>NUCLEOTIDE SEQUENCE [LARGE SCALE GENOMIC DNA]</scope>
    <source>
        <strain evidence="8">ICMP 19430</strain>
    </source>
</reference>